<accession>A0A2T2WL03</accession>
<feature type="domain" description="Thiolase C-terminal" evidence="2">
    <location>
        <begin position="259"/>
        <end position="393"/>
    </location>
</feature>
<gene>
    <name evidence="3" type="ORF">C7B45_04730</name>
</gene>
<dbReference type="EMBL" id="PXYV01000010">
    <property type="protein sequence ID" value="PSR22929.1"/>
    <property type="molecule type" value="Genomic_DNA"/>
</dbReference>
<reference evidence="3 4" key="1">
    <citation type="journal article" date="2014" name="BMC Genomics">
        <title>Comparison of environmental and isolate Sulfobacillus genomes reveals diverse carbon, sulfur, nitrogen, and hydrogen metabolisms.</title>
        <authorList>
            <person name="Justice N.B."/>
            <person name="Norman A."/>
            <person name="Brown C.T."/>
            <person name="Singh A."/>
            <person name="Thomas B.C."/>
            <person name="Banfield J.F."/>
        </authorList>
    </citation>
    <scope>NUCLEOTIDE SEQUENCE [LARGE SCALE GENOMIC DNA]</scope>
    <source>
        <strain evidence="3">AMDSBA3</strain>
    </source>
</reference>
<dbReference type="CDD" id="cd00829">
    <property type="entry name" value="SCP-x_thiolase"/>
    <property type="match status" value="1"/>
</dbReference>
<dbReference type="Proteomes" id="UP000241848">
    <property type="component" value="Unassembled WGS sequence"/>
</dbReference>
<dbReference type="InterPro" id="IPR002155">
    <property type="entry name" value="Thiolase"/>
</dbReference>
<dbReference type="InterPro" id="IPR016039">
    <property type="entry name" value="Thiolase-like"/>
</dbReference>
<dbReference type="PANTHER" id="PTHR42870">
    <property type="entry name" value="ACETYL-COA C-ACETYLTRANSFERASE"/>
    <property type="match status" value="1"/>
</dbReference>
<dbReference type="SUPFAM" id="SSF53901">
    <property type="entry name" value="Thiolase-like"/>
    <property type="match status" value="2"/>
</dbReference>
<dbReference type="InterPro" id="IPR055140">
    <property type="entry name" value="Thiolase_C_2"/>
</dbReference>
<comment type="caution">
    <text evidence="3">The sequence shown here is derived from an EMBL/GenBank/DDBJ whole genome shotgun (WGS) entry which is preliminary data.</text>
</comment>
<dbReference type="Pfam" id="PF22691">
    <property type="entry name" value="Thiolase_C_1"/>
    <property type="match status" value="1"/>
</dbReference>
<dbReference type="InterPro" id="IPR020616">
    <property type="entry name" value="Thiolase_N"/>
</dbReference>
<dbReference type="Pfam" id="PF00108">
    <property type="entry name" value="Thiolase_N"/>
    <property type="match status" value="1"/>
</dbReference>
<evidence type="ECO:0000313" key="3">
    <source>
        <dbReference type="EMBL" id="PSR22929.1"/>
    </source>
</evidence>
<dbReference type="AlphaFoldDB" id="A0A2T2WL03"/>
<feature type="domain" description="Thiolase N-terminal" evidence="1">
    <location>
        <begin position="19"/>
        <end position="185"/>
    </location>
</feature>
<organism evidence="3 4">
    <name type="scientific">Sulfobacillus acidophilus</name>
    <dbReference type="NCBI Taxonomy" id="53633"/>
    <lineage>
        <taxon>Bacteria</taxon>
        <taxon>Bacillati</taxon>
        <taxon>Bacillota</taxon>
        <taxon>Clostridia</taxon>
        <taxon>Eubacteriales</taxon>
        <taxon>Clostridiales Family XVII. Incertae Sedis</taxon>
        <taxon>Sulfobacillus</taxon>
    </lineage>
</organism>
<dbReference type="Gene3D" id="3.40.47.10">
    <property type="match status" value="1"/>
</dbReference>
<proteinExistence type="predicted"/>
<dbReference type="GO" id="GO:0016747">
    <property type="term" value="F:acyltransferase activity, transferring groups other than amino-acyl groups"/>
    <property type="evidence" value="ECO:0007669"/>
    <property type="project" value="InterPro"/>
</dbReference>
<dbReference type="PIRSF" id="PIRSF000429">
    <property type="entry name" value="Ac-CoA_Ac_transf"/>
    <property type="match status" value="1"/>
</dbReference>
<sequence length="397" mass="42364">MGAPTQKAAIIGVGETDYQTRIPEQTYAELAQEAARKAIEDAHLSPGDIEAVVYSMAPTEFMGVTDADKWAIDAVFGRSKPFMRVHTGGATGGSAAQAGYMHVASGLYETCLVVGADKVSETPDAQFILNLIWDPFFERDFALNTITMAALQTVRHMAKYGTTEKDMAHVVVSSWKNAQRNPRAHLKGVLTIDAVLESPYFAWPLKRYDCCPRSSGAAAVVIASERVVRQKATRAAWISGVGGVANTVYMGDRMGGARDTDLCDWTELELAAREAYRQAKITDPVKELDVAEIYAPFSSNQLMGVAALGLSSHHQAGALTQEGFFDLGGEVPVNPSGGTLCANPIAVTALVRVCDAALQVLGKAGGYQVPNVHAAVATGVGGSFQFQTCMVLTDEPR</sequence>
<name>A0A2T2WL03_9FIRM</name>
<evidence type="ECO:0000259" key="1">
    <source>
        <dbReference type="Pfam" id="PF00108"/>
    </source>
</evidence>
<evidence type="ECO:0000259" key="2">
    <source>
        <dbReference type="Pfam" id="PF22691"/>
    </source>
</evidence>
<evidence type="ECO:0000313" key="4">
    <source>
        <dbReference type="Proteomes" id="UP000241848"/>
    </source>
</evidence>
<keyword evidence="3" id="KW-0808">Transferase</keyword>
<protein>
    <submittedName>
        <fullName evidence="3">Acetyl-CoA acetyltransferase</fullName>
    </submittedName>
</protein>
<dbReference type="PANTHER" id="PTHR42870:SF7">
    <property type="entry name" value="ACETYL-COA C-ACETYLTRANSFERASE (ACETOACETYL-COA THIOLASE) (ACAB-3)"/>
    <property type="match status" value="1"/>
</dbReference>